<dbReference type="OrthoDB" id="2596481at2759"/>
<proteinExistence type="predicted"/>
<gene>
    <name evidence="2" type="ORF">SISSUDRAFT_1029391</name>
</gene>
<keyword evidence="3" id="KW-1185">Reference proteome</keyword>
<protein>
    <submittedName>
        <fullName evidence="2">Uncharacterized protein</fullName>
    </submittedName>
</protein>
<dbReference type="AlphaFoldDB" id="A0A166IWH9"/>
<sequence>MTLTPSALSLSSPSDSLSSLGFVVLTRNNSHSSAADVLSEPESSDDEIVWHARGHGMPSPPATPSEDEEDFIVLTSSIAASVQSLSSVSSSQLSTESEDEDNQPTPHLTTTIRLANSLAQLSLDPAEPPTPVQPVTPVPPAMPVNPTLAPNLPTNATGGLSKSARKKAARRAAELQSEKNSNEQARGLGRRLIVDDDSDAGDEQSEYQKAVKYMTEFIANAPTEPTSEQRLAVMKALILELGILPETSAQPTTVTAAKKLLKSKAFINIRDYLARRNQGQQALRQVMHPSRKSLIKDITVKHRAMSLKEAKRKGLHSLLVTCFL</sequence>
<feature type="compositionally biased region" description="Basic and acidic residues" evidence="1">
    <location>
        <begin position="171"/>
        <end position="181"/>
    </location>
</feature>
<reference evidence="2 3" key="1">
    <citation type="journal article" date="2016" name="Mol. Biol. Evol.">
        <title>Comparative Genomics of Early-Diverging Mushroom-Forming Fungi Provides Insights into the Origins of Lignocellulose Decay Capabilities.</title>
        <authorList>
            <person name="Nagy L.G."/>
            <person name="Riley R."/>
            <person name="Tritt A."/>
            <person name="Adam C."/>
            <person name="Daum C."/>
            <person name="Floudas D."/>
            <person name="Sun H."/>
            <person name="Yadav J.S."/>
            <person name="Pangilinan J."/>
            <person name="Larsson K.H."/>
            <person name="Matsuura K."/>
            <person name="Barry K."/>
            <person name="Labutti K."/>
            <person name="Kuo R."/>
            <person name="Ohm R.A."/>
            <person name="Bhattacharya S.S."/>
            <person name="Shirouzu T."/>
            <person name="Yoshinaga Y."/>
            <person name="Martin F.M."/>
            <person name="Grigoriev I.V."/>
            <person name="Hibbett D.S."/>
        </authorList>
    </citation>
    <scope>NUCLEOTIDE SEQUENCE [LARGE SCALE GENOMIC DNA]</scope>
    <source>
        <strain evidence="2 3">HHB10207 ss-3</strain>
    </source>
</reference>
<feature type="region of interest" description="Disordered" evidence="1">
    <location>
        <begin position="123"/>
        <end position="205"/>
    </location>
</feature>
<evidence type="ECO:0000313" key="2">
    <source>
        <dbReference type="EMBL" id="KZT44143.1"/>
    </source>
</evidence>
<accession>A0A166IWH9</accession>
<feature type="compositionally biased region" description="Acidic residues" evidence="1">
    <location>
        <begin position="195"/>
        <end position="205"/>
    </location>
</feature>
<dbReference type="Proteomes" id="UP000076798">
    <property type="component" value="Unassembled WGS sequence"/>
</dbReference>
<feature type="compositionally biased region" description="Pro residues" evidence="1">
    <location>
        <begin position="126"/>
        <end position="143"/>
    </location>
</feature>
<name>A0A166IWH9_9AGAM</name>
<evidence type="ECO:0000313" key="3">
    <source>
        <dbReference type="Proteomes" id="UP000076798"/>
    </source>
</evidence>
<organism evidence="2 3">
    <name type="scientific">Sistotremastrum suecicum HHB10207 ss-3</name>
    <dbReference type="NCBI Taxonomy" id="1314776"/>
    <lineage>
        <taxon>Eukaryota</taxon>
        <taxon>Fungi</taxon>
        <taxon>Dikarya</taxon>
        <taxon>Basidiomycota</taxon>
        <taxon>Agaricomycotina</taxon>
        <taxon>Agaricomycetes</taxon>
        <taxon>Sistotremastrales</taxon>
        <taxon>Sistotremastraceae</taxon>
        <taxon>Sistotremastrum</taxon>
    </lineage>
</organism>
<evidence type="ECO:0000256" key="1">
    <source>
        <dbReference type="SAM" id="MobiDB-lite"/>
    </source>
</evidence>
<dbReference type="EMBL" id="KV428005">
    <property type="protein sequence ID" value="KZT44143.1"/>
    <property type="molecule type" value="Genomic_DNA"/>
</dbReference>